<keyword evidence="1" id="KW-0812">Transmembrane</keyword>
<sequence length="153" mass="18270">MYLVSLIEDLKINKRTVFLAIAGQTYYFLIAFFLFKQDFLLLIDENYFFDRNFYYVMGISFLMSFIWFFMNICVSTVLLLFTDHFRSTKYLGNPSGIFINSMICSIGYLTFAMLINFLLDYDFKHFISFSFSFIAVRIVWSMIKSLFFNKSFV</sequence>
<feature type="transmembrane region" description="Helical" evidence="1">
    <location>
        <begin position="16"/>
        <end position="35"/>
    </location>
</feature>
<evidence type="ECO:0000256" key="1">
    <source>
        <dbReference type="SAM" id="Phobius"/>
    </source>
</evidence>
<dbReference type="Proteomes" id="UP000431264">
    <property type="component" value="Unassembled WGS sequence"/>
</dbReference>
<keyword evidence="3" id="KW-1185">Reference proteome</keyword>
<gene>
    <name evidence="2" type="ORF">GOQ30_05330</name>
</gene>
<keyword evidence="1" id="KW-0472">Membrane</keyword>
<feature type="transmembrane region" description="Helical" evidence="1">
    <location>
        <begin position="97"/>
        <end position="119"/>
    </location>
</feature>
<name>A0A6I4IFR9_9FLAO</name>
<evidence type="ECO:0000313" key="2">
    <source>
        <dbReference type="EMBL" id="MVO08583.1"/>
    </source>
</evidence>
<accession>A0A6I4IFR9</accession>
<dbReference type="RefSeq" id="WP_140996981.1">
    <property type="nucleotide sequence ID" value="NZ_VDCZ01000003.1"/>
</dbReference>
<dbReference type="AlphaFoldDB" id="A0A6I4IFR9"/>
<proteinExistence type="predicted"/>
<protein>
    <submittedName>
        <fullName evidence="2">Uncharacterized protein</fullName>
    </submittedName>
</protein>
<evidence type="ECO:0000313" key="3">
    <source>
        <dbReference type="Proteomes" id="UP000431264"/>
    </source>
</evidence>
<reference evidence="3" key="1">
    <citation type="submission" date="2019-05" db="EMBL/GenBank/DDBJ databases">
        <title>Flavobacterium profundi sp. nov., isolated from a deep-sea seamount.</title>
        <authorList>
            <person name="Zhang D.-C."/>
        </authorList>
    </citation>
    <scope>NUCLEOTIDE SEQUENCE [LARGE SCALE GENOMIC DNA]</scope>
    <source>
        <strain evidence="3">TP390</strain>
    </source>
</reference>
<organism evidence="2 3">
    <name type="scientific">Flavobacterium profundi</name>
    <dbReference type="NCBI Taxonomy" id="1774945"/>
    <lineage>
        <taxon>Bacteria</taxon>
        <taxon>Pseudomonadati</taxon>
        <taxon>Bacteroidota</taxon>
        <taxon>Flavobacteriia</taxon>
        <taxon>Flavobacteriales</taxon>
        <taxon>Flavobacteriaceae</taxon>
        <taxon>Flavobacterium</taxon>
    </lineage>
</organism>
<comment type="caution">
    <text evidence="2">The sequence shown here is derived from an EMBL/GenBank/DDBJ whole genome shotgun (WGS) entry which is preliminary data.</text>
</comment>
<dbReference type="OrthoDB" id="1366023at2"/>
<keyword evidence="1" id="KW-1133">Transmembrane helix</keyword>
<feature type="transmembrane region" description="Helical" evidence="1">
    <location>
        <begin position="125"/>
        <end position="143"/>
    </location>
</feature>
<dbReference type="EMBL" id="WQLW01000003">
    <property type="protein sequence ID" value="MVO08583.1"/>
    <property type="molecule type" value="Genomic_DNA"/>
</dbReference>
<feature type="transmembrane region" description="Helical" evidence="1">
    <location>
        <begin position="55"/>
        <end position="81"/>
    </location>
</feature>